<proteinExistence type="predicted"/>
<organism evidence="7 8">
    <name type="scientific">Vibrio sinensis</name>
    <dbReference type="NCBI Taxonomy" id="2302434"/>
    <lineage>
        <taxon>Bacteria</taxon>
        <taxon>Pseudomonadati</taxon>
        <taxon>Pseudomonadota</taxon>
        <taxon>Gammaproteobacteria</taxon>
        <taxon>Vibrionales</taxon>
        <taxon>Vibrionaceae</taxon>
        <taxon>Vibrio</taxon>
    </lineage>
</organism>
<dbReference type="InterPro" id="IPR036641">
    <property type="entry name" value="HPT_dom_sf"/>
</dbReference>
<dbReference type="GO" id="GO:0004672">
    <property type="term" value="F:protein kinase activity"/>
    <property type="evidence" value="ECO:0007669"/>
    <property type="project" value="UniProtKB-ARBA"/>
</dbReference>
<evidence type="ECO:0000256" key="4">
    <source>
        <dbReference type="ARBA" id="ARBA00023012"/>
    </source>
</evidence>
<protein>
    <recommendedName>
        <fullName evidence="2">Phosphorelay protein LuxU</fullName>
    </recommendedName>
</protein>
<dbReference type="RefSeq" id="WP_120033853.1">
    <property type="nucleotide sequence ID" value="NZ_QVMU01000020.1"/>
</dbReference>
<dbReference type="NCBIfam" id="NF041948">
    <property type="entry name" value="Phrelay_LuxU_Vib"/>
    <property type="match status" value="1"/>
</dbReference>
<keyword evidence="3 5" id="KW-0597">Phosphoprotein</keyword>
<feature type="domain" description="HPt" evidence="6">
    <location>
        <begin position="17"/>
        <end position="114"/>
    </location>
</feature>
<feature type="modified residue" description="Phosphohistidine" evidence="5">
    <location>
        <position position="56"/>
    </location>
</feature>
<evidence type="ECO:0000256" key="2">
    <source>
        <dbReference type="ARBA" id="ARBA00017260"/>
    </source>
</evidence>
<comment type="caution">
    <text evidence="7">The sequence shown here is derived from an EMBL/GenBank/DDBJ whole genome shotgun (WGS) entry which is preliminary data.</text>
</comment>
<dbReference type="InterPro" id="IPR053403">
    <property type="entry name" value="QS_phosphorelay_intermediate"/>
</dbReference>
<dbReference type="EMBL" id="QVMU01000020">
    <property type="protein sequence ID" value="RJX68473.1"/>
    <property type="molecule type" value="Genomic_DNA"/>
</dbReference>
<evidence type="ECO:0000256" key="1">
    <source>
        <dbReference type="ARBA" id="ARBA00011245"/>
    </source>
</evidence>
<dbReference type="OrthoDB" id="6313555at2"/>
<evidence type="ECO:0000256" key="3">
    <source>
        <dbReference type="ARBA" id="ARBA00022553"/>
    </source>
</evidence>
<gene>
    <name evidence="7" type="ORF">DZ860_17425</name>
</gene>
<dbReference type="InterPro" id="IPR008207">
    <property type="entry name" value="Sig_transdc_His_kin_Hpt_dom"/>
</dbReference>
<dbReference type="AlphaFoldDB" id="A0A3A6QKC3"/>
<dbReference type="SUPFAM" id="SSF47226">
    <property type="entry name" value="Histidine-containing phosphotransfer domain, HPT domain"/>
    <property type="match status" value="1"/>
</dbReference>
<dbReference type="Proteomes" id="UP000273252">
    <property type="component" value="Unassembled WGS sequence"/>
</dbReference>
<reference evidence="7 8" key="1">
    <citation type="submission" date="2018-08" db="EMBL/GenBank/DDBJ databases">
        <title>Vibrio isolated from the Eastern China Marginal Seas.</title>
        <authorList>
            <person name="Li Y."/>
        </authorList>
    </citation>
    <scope>NUCLEOTIDE SEQUENCE [LARGE SCALE GENOMIC DNA]</scope>
    <source>
        <strain evidence="7 8">BEI233</strain>
    </source>
</reference>
<dbReference type="Gene3D" id="1.20.120.160">
    <property type="entry name" value="HPT domain"/>
    <property type="match status" value="1"/>
</dbReference>
<keyword evidence="4" id="KW-0902">Two-component regulatory system</keyword>
<evidence type="ECO:0000256" key="5">
    <source>
        <dbReference type="PROSITE-ProRule" id="PRU00110"/>
    </source>
</evidence>
<name>A0A3A6QKC3_9VIBR</name>
<dbReference type="GO" id="GO:0000160">
    <property type="term" value="P:phosphorelay signal transduction system"/>
    <property type="evidence" value="ECO:0007669"/>
    <property type="project" value="UniProtKB-KW"/>
</dbReference>
<evidence type="ECO:0000313" key="7">
    <source>
        <dbReference type="EMBL" id="RJX68473.1"/>
    </source>
</evidence>
<evidence type="ECO:0000313" key="8">
    <source>
        <dbReference type="Proteomes" id="UP000273252"/>
    </source>
</evidence>
<comment type="subunit">
    <text evidence="1">Monomer.</text>
</comment>
<dbReference type="Pfam" id="PF01627">
    <property type="entry name" value="Hpt"/>
    <property type="match status" value="1"/>
</dbReference>
<sequence length="114" mass="12827">MKIQNSAKLEQLSHEIGAENVPILLNIFLSELAQYIDTLSMQTDDSNNEYLKDICHALKSSAASFGAEKLCAMAIEIDTSAKLGQRSEYREHRVQLIALLRETQQCYHKLLASD</sequence>
<accession>A0A3A6QKC3</accession>
<evidence type="ECO:0000259" key="6">
    <source>
        <dbReference type="PROSITE" id="PS50894"/>
    </source>
</evidence>
<dbReference type="PROSITE" id="PS50894">
    <property type="entry name" value="HPT"/>
    <property type="match status" value="1"/>
</dbReference>
<keyword evidence="8" id="KW-1185">Reference proteome</keyword>